<dbReference type="RefSeq" id="WP_082442427.1">
    <property type="nucleotide sequence ID" value="NZ_CXWA01000003.1"/>
</dbReference>
<dbReference type="CDD" id="cd06587">
    <property type="entry name" value="VOC"/>
    <property type="match status" value="1"/>
</dbReference>
<proteinExistence type="predicted"/>
<feature type="region of interest" description="Disordered" evidence="1">
    <location>
        <begin position="231"/>
        <end position="250"/>
    </location>
</feature>
<dbReference type="STRING" id="311410.LA5095_03121"/>
<dbReference type="Gene3D" id="3.10.180.10">
    <property type="entry name" value="2,3-Dihydroxybiphenyl 1,2-Dioxygenase, domain 1"/>
    <property type="match status" value="2"/>
</dbReference>
<dbReference type="AlphaFoldDB" id="A0A0M6ZPM7"/>
<dbReference type="PROSITE" id="PS51819">
    <property type="entry name" value="VOC"/>
    <property type="match status" value="1"/>
</dbReference>
<dbReference type="GO" id="GO:0016829">
    <property type="term" value="F:lyase activity"/>
    <property type="evidence" value="ECO:0007669"/>
    <property type="project" value="UniProtKB-KW"/>
</dbReference>
<dbReference type="GeneID" id="97667947"/>
<feature type="domain" description="VOC" evidence="2">
    <location>
        <begin position="5"/>
        <end position="121"/>
    </location>
</feature>
<dbReference type="SUPFAM" id="SSF54593">
    <property type="entry name" value="Glyoxalase/Bleomycin resistance protein/Dihydroxybiphenyl dioxygenase"/>
    <property type="match status" value="1"/>
</dbReference>
<keyword evidence="4" id="KW-1185">Reference proteome</keyword>
<dbReference type="InterPro" id="IPR004360">
    <property type="entry name" value="Glyas_Fos-R_dOase_dom"/>
</dbReference>
<organism evidence="3 4">
    <name type="scientific">Roseibium album</name>
    <dbReference type="NCBI Taxonomy" id="311410"/>
    <lineage>
        <taxon>Bacteria</taxon>
        <taxon>Pseudomonadati</taxon>
        <taxon>Pseudomonadota</taxon>
        <taxon>Alphaproteobacteria</taxon>
        <taxon>Hyphomicrobiales</taxon>
        <taxon>Stappiaceae</taxon>
        <taxon>Roseibium</taxon>
    </lineage>
</organism>
<dbReference type="PANTHER" id="PTHR10374:SF30">
    <property type="entry name" value="LACTOYLGLUTATHIONE LYASE"/>
    <property type="match status" value="1"/>
</dbReference>
<keyword evidence="3" id="KW-0456">Lyase</keyword>
<evidence type="ECO:0000313" key="3">
    <source>
        <dbReference type="EMBL" id="CTQ64698.1"/>
    </source>
</evidence>
<name>A0A0M6ZPM7_9HYPH</name>
<dbReference type="EMBL" id="CXWC01000001">
    <property type="protein sequence ID" value="CTQ64698.1"/>
    <property type="molecule type" value="Genomic_DNA"/>
</dbReference>
<reference evidence="4" key="1">
    <citation type="submission" date="2015-07" db="EMBL/GenBank/DDBJ databases">
        <authorList>
            <person name="Rodrigo-Torres Lidia"/>
            <person name="Arahal R.David."/>
        </authorList>
    </citation>
    <scope>NUCLEOTIDE SEQUENCE [LARGE SCALE GENOMIC DNA]</scope>
    <source>
        <strain evidence="4">CECT 5096</strain>
    </source>
</reference>
<sequence length="250" mass="27921">MPLPRISALSLNVSDPSGLSRFYCDVLGMNLLANAGGAVSLGYAGEDARLELVRRDQSTPYQPDRNDRYWKIAITLPDLDVAFAQLRSAGIDVTEPAQFRDIAYMSHLADPEGHVIELIQHTFHGKPKTKQGNVELPLGGGARIGLITLRTDDIETELMNCHDTLGMRYLSRQDLADLGFCLYFLAYTEDTPPDTDVNAVENREWLWQRPYTVLEFQHLFTGEIQQKKAGERGASSVLIDEPGGERKTVR</sequence>
<dbReference type="OrthoDB" id="4725692at2"/>
<dbReference type="Proteomes" id="UP000049983">
    <property type="component" value="Unassembled WGS sequence"/>
</dbReference>
<protein>
    <submittedName>
        <fullName evidence="3">Lactoylglutathione lyase</fullName>
    </submittedName>
</protein>
<evidence type="ECO:0000256" key="1">
    <source>
        <dbReference type="SAM" id="MobiDB-lite"/>
    </source>
</evidence>
<evidence type="ECO:0000313" key="4">
    <source>
        <dbReference type="Proteomes" id="UP000049983"/>
    </source>
</evidence>
<gene>
    <name evidence="3" type="ORF">LA5096_00490</name>
</gene>
<dbReference type="Pfam" id="PF00903">
    <property type="entry name" value="Glyoxalase"/>
    <property type="match status" value="1"/>
</dbReference>
<dbReference type="InterPro" id="IPR037523">
    <property type="entry name" value="VOC_core"/>
</dbReference>
<dbReference type="InterPro" id="IPR029068">
    <property type="entry name" value="Glyas_Bleomycin-R_OHBP_Dase"/>
</dbReference>
<evidence type="ECO:0000259" key="2">
    <source>
        <dbReference type="PROSITE" id="PS51819"/>
    </source>
</evidence>
<dbReference type="PANTHER" id="PTHR10374">
    <property type="entry name" value="LACTOYLGLUTATHIONE LYASE GLYOXALASE I"/>
    <property type="match status" value="1"/>
</dbReference>
<accession>A0A0M6ZPM7</accession>